<name>A0A9J6FZK2_HAELO</name>
<evidence type="ECO:0000313" key="2">
    <source>
        <dbReference type="Proteomes" id="UP000821853"/>
    </source>
</evidence>
<dbReference type="EMBL" id="JABSTR010000004">
    <property type="protein sequence ID" value="KAH9368658.1"/>
    <property type="molecule type" value="Genomic_DNA"/>
</dbReference>
<sequence length="71" mass="8520">MNNRTQPYYNNSLAIRQEIQRFESVHPSIYAIYEFLEVIPDPLLAQQIREHVVCIEGRYMEQKDGHCHETR</sequence>
<comment type="caution">
    <text evidence="1">The sequence shown here is derived from an EMBL/GenBank/DDBJ whole genome shotgun (WGS) entry which is preliminary data.</text>
</comment>
<dbReference type="AlphaFoldDB" id="A0A9J6FZK2"/>
<reference evidence="1 2" key="1">
    <citation type="journal article" date="2020" name="Cell">
        <title>Large-Scale Comparative Analyses of Tick Genomes Elucidate Their Genetic Diversity and Vector Capacities.</title>
        <authorList>
            <consortium name="Tick Genome and Microbiome Consortium (TIGMIC)"/>
            <person name="Jia N."/>
            <person name="Wang J."/>
            <person name="Shi W."/>
            <person name="Du L."/>
            <person name="Sun Y."/>
            <person name="Zhan W."/>
            <person name="Jiang J.F."/>
            <person name="Wang Q."/>
            <person name="Zhang B."/>
            <person name="Ji P."/>
            <person name="Bell-Sakyi L."/>
            <person name="Cui X.M."/>
            <person name="Yuan T.T."/>
            <person name="Jiang B.G."/>
            <person name="Yang W.F."/>
            <person name="Lam T.T."/>
            <person name="Chang Q.C."/>
            <person name="Ding S.J."/>
            <person name="Wang X.J."/>
            <person name="Zhu J.G."/>
            <person name="Ruan X.D."/>
            <person name="Zhao L."/>
            <person name="Wei J.T."/>
            <person name="Ye R.Z."/>
            <person name="Que T.C."/>
            <person name="Du C.H."/>
            <person name="Zhou Y.H."/>
            <person name="Cheng J.X."/>
            <person name="Dai P.F."/>
            <person name="Guo W.B."/>
            <person name="Han X.H."/>
            <person name="Huang E.J."/>
            <person name="Li L.F."/>
            <person name="Wei W."/>
            <person name="Gao Y.C."/>
            <person name="Liu J.Z."/>
            <person name="Shao H.Z."/>
            <person name="Wang X."/>
            <person name="Wang C.C."/>
            <person name="Yang T.C."/>
            <person name="Huo Q.B."/>
            <person name="Li W."/>
            <person name="Chen H.Y."/>
            <person name="Chen S.E."/>
            <person name="Zhou L.G."/>
            <person name="Ni X.B."/>
            <person name="Tian J.H."/>
            <person name="Sheng Y."/>
            <person name="Liu T."/>
            <person name="Pan Y.S."/>
            <person name="Xia L.Y."/>
            <person name="Li J."/>
            <person name="Zhao F."/>
            <person name="Cao W.C."/>
        </authorList>
    </citation>
    <scope>NUCLEOTIDE SEQUENCE [LARGE SCALE GENOMIC DNA]</scope>
    <source>
        <strain evidence="1">HaeL-2018</strain>
    </source>
</reference>
<evidence type="ECO:0008006" key="3">
    <source>
        <dbReference type="Google" id="ProtNLM"/>
    </source>
</evidence>
<evidence type="ECO:0000313" key="1">
    <source>
        <dbReference type="EMBL" id="KAH9368658.1"/>
    </source>
</evidence>
<gene>
    <name evidence="1" type="ORF">HPB48_004677</name>
</gene>
<dbReference type="OMA" id="GCHAISE"/>
<protein>
    <recommendedName>
        <fullName evidence="3">Centaurin-gamma-1A</fullName>
    </recommendedName>
</protein>
<keyword evidence="2" id="KW-1185">Reference proteome</keyword>
<accession>A0A9J6FZK2</accession>
<dbReference type="OrthoDB" id="6136903at2759"/>
<dbReference type="VEuPathDB" id="VectorBase:HLOH_055452"/>
<organism evidence="1 2">
    <name type="scientific">Haemaphysalis longicornis</name>
    <name type="common">Bush tick</name>
    <dbReference type="NCBI Taxonomy" id="44386"/>
    <lineage>
        <taxon>Eukaryota</taxon>
        <taxon>Metazoa</taxon>
        <taxon>Ecdysozoa</taxon>
        <taxon>Arthropoda</taxon>
        <taxon>Chelicerata</taxon>
        <taxon>Arachnida</taxon>
        <taxon>Acari</taxon>
        <taxon>Parasitiformes</taxon>
        <taxon>Ixodida</taxon>
        <taxon>Ixodoidea</taxon>
        <taxon>Ixodidae</taxon>
        <taxon>Haemaphysalinae</taxon>
        <taxon>Haemaphysalis</taxon>
    </lineage>
</organism>
<proteinExistence type="predicted"/>
<dbReference type="Proteomes" id="UP000821853">
    <property type="component" value="Chromosome 2"/>
</dbReference>